<dbReference type="InterPro" id="IPR007309">
    <property type="entry name" value="TFIIIC_Bblock-bd"/>
</dbReference>
<keyword evidence="10" id="KW-1185">Reference proteome</keyword>
<evidence type="ECO:0000256" key="6">
    <source>
        <dbReference type="SAM" id="MobiDB-lite"/>
    </source>
</evidence>
<dbReference type="InterPro" id="IPR044210">
    <property type="entry name" value="Tfc3-like"/>
</dbReference>
<dbReference type="PANTHER" id="PTHR15180:SF1">
    <property type="entry name" value="GENERAL TRANSCRIPTION FACTOR 3C POLYPEPTIDE 1"/>
    <property type="match status" value="1"/>
</dbReference>
<proteinExistence type="predicted"/>
<dbReference type="Proteomes" id="UP000732380">
    <property type="component" value="Unassembled WGS sequence"/>
</dbReference>
<evidence type="ECO:0000256" key="4">
    <source>
        <dbReference type="ARBA" id="ARBA00023163"/>
    </source>
</evidence>
<feature type="compositionally biased region" description="Polar residues" evidence="6">
    <location>
        <begin position="510"/>
        <end position="520"/>
    </location>
</feature>
<feature type="region of interest" description="Disordered" evidence="6">
    <location>
        <begin position="580"/>
        <end position="617"/>
    </location>
</feature>
<organism evidence="9 10">
    <name type="scientific">Claviceps humidiphila</name>
    <dbReference type="NCBI Taxonomy" id="1294629"/>
    <lineage>
        <taxon>Eukaryota</taxon>
        <taxon>Fungi</taxon>
        <taxon>Dikarya</taxon>
        <taxon>Ascomycota</taxon>
        <taxon>Pezizomycotina</taxon>
        <taxon>Sordariomycetes</taxon>
        <taxon>Hypocreomycetidae</taxon>
        <taxon>Hypocreales</taxon>
        <taxon>Clavicipitaceae</taxon>
        <taxon>Claviceps</taxon>
    </lineage>
</organism>
<feature type="compositionally biased region" description="Basic residues" evidence="6">
    <location>
        <begin position="600"/>
        <end position="610"/>
    </location>
</feature>
<evidence type="ECO:0000256" key="1">
    <source>
        <dbReference type="ARBA" id="ARBA00004123"/>
    </source>
</evidence>
<dbReference type="GO" id="GO:0000127">
    <property type="term" value="C:transcription factor TFIIIC complex"/>
    <property type="evidence" value="ECO:0007669"/>
    <property type="project" value="InterPro"/>
</dbReference>
<dbReference type="EMBL" id="SRQM01000269">
    <property type="protein sequence ID" value="KAG6114207.1"/>
    <property type="molecule type" value="Genomic_DNA"/>
</dbReference>
<gene>
    <name evidence="9" type="ORF">E4U13_003439</name>
</gene>
<evidence type="ECO:0000256" key="3">
    <source>
        <dbReference type="ARBA" id="ARBA00023125"/>
    </source>
</evidence>
<protein>
    <recommendedName>
        <fullName evidence="11">TFIIIC transcription initiation factor complex subunits Tfc3</fullName>
    </recommendedName>
</protein>
<feature type="domain" description="B-block binding subunit of TFIIIC" evidence="7">
    <location>
        <begin position="134"/>
        <end position="201"/>
    </location>
</feature>
<feature type="region of interest" description="Disordered" evidence="6">
    <location>
        <begin position="657"/>
        <end position="682"/>
    </location>
</feature>
<evidence type="ECO:0000259" key="8">
    <source>
        <dbReference type="Pfam" id="PF20222"/>
    </source>
</evidence>
<keyword evidence="5" id="KW-0539">Nucleus</keyword>
<evidence type="ECO:0000313" key="9">
    <source>
        <dbReference type="EMBL" id="KAG6114207.1"/>
    </source>
</evidence>
<feature type="region of interest" description="Disordered" evidence="6">
    <location>
        <begin position="1036"/>
        <end position="1060"/>
    </location>
</feature>
<comment type="caution">
    <text evidence="9">The sequence shown here is derived from an EMBL/GenBank/DDBJ whole genome shotgun (WGS) entry which is preliminary data.</text>
</comment>
<reference evidence="9 10" key="1">
    <citation type="journal article" date="2020" name="bioRxiv">
        <title>Whole genome comparisons of ergot fungi reveals the divergence and evolution of species within the genus Claviceps are the result of varying mechanisms driving genome evolution and host range expansion.</title>
        <authorList>
            <person name="Wyka S.A."/>
            <person name="Mondo S.J."/>
            <person name="Liu M."/>
            <person name="Dettman J."/>
            <person name="Nalam V."/>
            <person name="Broders K.D."/>
        </authorList>
    </citation>
    <scope>NUCLEOTIDE SEQUENCE [LARGE SCALE GENOMIC DNA]</scope>
    <source>
        <strain evidence="9 10">LM576</strain>
    </source>
</reference>
<dbReference type="Pfam" id="PF04182">
    <property type="entry name" value="B-block_TFIIIC"/>
    <property type="match status" value="1"/>
</dbReference>
<accession>A0A9P7PYD6</accession>
<dbReference type="GO" id="GO:0005634">
    <property type="term" value="C:nucleus"/>
    <property type="evidence" value="ECO:0007669"/>
    <property type="project" value="UniProtKB-SubCell"/>
</dbReference>
<feature type="compositionally biased region" description="Basic and acidic residues" evidence="6">
    <location>
        <begin position="1036"/>
        <end position="1055"/>
    </location>
</feature>
<dbReference type="GO" id="GO:0042791">
    <property type="term" value="P:5S class rRNA transcription by RNA polymerase III"/>
    <property type="evidence" value="ECO:0007669"/>
    <property type="project" value="TreeGrafter"/>
</dbReference>
<keyword evidence="2" id="KW-0597">Phosphoprotein</keyword>
<evidence type="ECO:0000256" key="5">
    <source>
        <dbReference type="ARBA" id="ARBA00023242"/>
    </source>
</evidence>
<feature type="compositionally biased region" description="Polar residues" evidence="6">
    <location>
        <begin position="670"/>
        <end position="682"/>
    </location>
</feature>
<dbReference type="PANTHER" id="PTHR15180">
    <property type="entry name" value="GENERAL TRANSCRIPTION FACTOR 3C POLYPEPTIDE 1"/>
    <property type="match status" value="1"/>
</dbReference>
<dbReference type="GO" id="GO:0003677">
    <property type="term" value="F:DNA binding"/>
    <property type="evidence" value="ECO:0007669"/>
    <property type="project" value="UniProtKB-KW"/>
</dbReference>
<feature type="region of interest" description="Disordered" evidence="6">
    <location>
        <begin position="494"/>
        <end position="520"/>
    </location>
</feature>
<comment type="subcellular location">
    <subcellularLocation>
        <location evidence="1">Nucleus</location>
    </subcellularLocation>
</comment>
<sequence length="1848" mass="206365">MLFQGCPAKDIIIEIQGYSGVAGTRSQIACDSLSDHAVSTIWKWLVARSDVSVGPGRKYNELSLQKLLQSSNAVAHGSDSNDERAAVVCRHTRIESASENPAPIESSATNVFVSEDTMWELITGHTVNYKRVPGLEWHLLLGIASTKSQGILQGDLGRLVGQDKRSVPKRTDSLLKKGYIVKRTTLVRGTKTSKLWLKSFAPPLTQEGDNQKLECEEQMNITPQALTANLDQVPWHTRWTGESMDFHALATTIMAVTKEWHVIRLQDLKAKLGVLGLRWQMKIVSKICRFLNSCGAIQYVAAKLDNKVYKDCIKFNRSLSTKDWSAFLATGKRSAKPARPDPEWQADLSQVNGSRLRECHPWTVDEPLPQKIIECAQYFGVTGVTNPEIYVLTLGPTFNRYVSSLTSCMANSNVQPPELANLQLISEHIRVGKVASYKFCTPHASQMGMPAEMQESLKVSRTRIYSFSTVLCNLGLSGTDATLSEICGLVKSRSTGHHEARTRGRRRELPQSTSKLSEFEFASSSPQTIKRTDDFLITLRVSTEALRNVMSFREPIQNNLSSAVQQLSEQVPRAQTSRLNYPVDTSDNSHHEMRSASVRRGSRGRGRGRGRPVQSNTNMDVSLCRPWTCEKCGGSWKNDLGLKYHLEKSKTPCNPRYHFPDQGMGRKSRCSTYRSRQTEDNVSTDFADRPLETRRPTLTSNFEQMVVASPESNAPCHIAEDHLSDIILSTEQHPMAGKVDSDTTVSSLAVGIVKSRRRFVTVFDESAKYSPSRVDQGLLCPRDTERQGQGLISRTRSRPVIGGNGAQLPFGSVGHSLVLSSPSLPTASLCIQDALKRQGNTEPIDFTTNQVDTRDQLLETNYKTESVTIPKRNPGPNKAKTTTSHSELRLLIQRLLSEQHGVILGGQPLWDSILTLWGREAIGKATPVEAQCQSALNSLLKDGIIVEHWHAFRESSGSFTKSQLLTSPGVDVFSSQSLRLLEKLKRPLPSRGEIITRDSDKKADLLEIKVGGRGRRALAKEVATLRAPVYAAQVAAKKDQESGTRDRVKRQRQEGASDEVEDVTYAVPAKRRQIYRAHSIGSQPDFLESQDKSLQNLRGIPQALKLRFLEPNNFLGQYTPDIEFLQDLSSDQAQITGQDNAQQESTLDEGIAVKLPERIGDGVGKVIQHSPVTVLCGSNGSWPSLDSQYFEHTGGSFAIEGWMPDTQWFGWESFSQDLEKEIGSVESTSGSAECSGLERHRRFMDQVRACFEMEMGPPASPVNARRPAGPHNIFVRLNSGIVNTETGPFENGQLNWASGEITTPAMESTLSSSDDEVDWATYSSSGSAHLHAYPADPAETASHVKAKRVALVTRALTSLPDLQGQVTVNDDVEQDEYPFDSPDELIAAFTAIRTLVGGAEKSIDWGLLMLVFPNASLQHLRRFWDLCRKQQGPLISTLTRSFQERYLTAVDRGDVPMINFDNPRDYDWAGLIRWTVDLPRQEGFEIPRLRTLFNGRFSLTDSKTIADDWRERFFHVQASIFARFEAVTSSPAALSITDRRSDEPLQISRVDEVHIARSWVKSLCVTRDGKYSVENIKDKFFTLSPGNKRTISILFKEAVDQLTKQRIICKSKKPPLGGRPYRLNEGYLAMLAKLAHTSKYDDAARFKMKLDVAFRKRRRMTIPYSFGDGAMMALTNLSAAGRINLVPTNLPNIPYGFEPGNYESRKYPKSYYHFSLDAVPTDLYLFNEQIDVVRTARANPPPRAGRCGELPQWVDIFGEPNVSRWSEILGAFCFAMSTRGSMDIRGVCSALHPILDEFEARLIVTWGRQTGVFEECPDGVGSLVSEWWWLIVPWLRNRHAKQDEIVQI</sequence>
<dbReference type="Pfam" id="PF20222">
    <property type="entry name" value="DUF6581"/>
    <property type="match status" value="1"/>
</dbReference>
<keyword evidence="4" id="KW-0804">Transcription</keyword>
<dbReference type="InterPro" id="IPR046488">
    <property type="entry name" value="Sfc3/Tfc3_C"/>
</dbReference>
<evidence type="ECO:0000259" key="7">
    <source>
        <dbReference type="Pfam" id="PF04182"/>
    </source>
</evidence>
<keyword evidence="3" id="KW-0238">DNA-binding</keyword>
<evidence type="ECO:0000313" key="10">
    <source>
        <dbReference type="Proteomes" id="UP000732380"/>
    </source>
</evidence>
<dbReference type="GO" id="GO:0006384">
    <property type="term" value="P:transcription initiation at RNA polymerase III promoter"/>
    <property type="evidence" value="ECO:0007669"/>
    <property type="project" value="InterPro"/>
</dbReference>
<evidence type="ECO:0008006" key="11">
    <source>
        <dbReference type="Google" id="ProtNLM"/>
    </source>
</evidence>
<name>A0A9P7PYD6_9HYPO</name>
<evidence type="ECO:0000256" key="2">
    <source>
        <dbReference type="ARBA" id="ARBA00022553"/>
    </source>
</evidence>
<feature type="domain" description="Transcription factor tau subunit sfc3/Tfc3 C-terminal" evidence="8">
    <location>
        <begin position="1382"/>
        <end position="1788"/>
    </location>
</feature>